<reference evidence="2 3" key="1">
    <citation type="submission" date="2019-02" db="EMBL/GenBank/DDBJ databases">
        <authorList>
            <person name="Li S.-H."/>
        </authorList>
    </citation>
    <scope>NUCLEOTIDE SEQUENCE [LARGE SCALE GENOMIC DNA]</scope>
    <source>
        <strain evidence="2 3">IMCC14385</strain>
    </source>
</reference>
<dbReference type="CDD" id="cd09111">
    <property type="entry name" value="PLDc_ymdC_like_1"/>
    <property type="match status" value="1"/>
</dbReference>
<dbReference type="RefSeq" id="WP_153240006.1">
    <property type="nucleotide sequence ID" value="NZ_CP036422.1"/>
</dbReference>
<dbReference type="InterPro" id="IPR001736">
    <property type="entry name" value="PLipase_D/transphosphatidylase"/>
</dbReference>
<accession>A0A5P9NNM4</accession>
<dbReference type="GO" id="GO:0032049">
    <property type="term" value="P:cardiolipin biosynthetic process"/>
    <property type="evidence" value="ECO:0007669"/>
    <property type="project" value="UniProtKB-ARBA"/>
</dbReference>
<dbReference type="EMBL" id="CP036422">
    <property type="protein sequence ID" value="QFU76864.1"/>
    <property type="molecule type" value="Genomic_DNA"/>
</dbReference>
<dbReference type="KEGG" id="halc:EY643_15065"/>
<dbReference type="PROSITE" id="PS50035">
    <property type="entry name" value="PLD"/>
    <property type="match status" value="2"/>
</dbReference>
<dbReference type="PANTHER" id="PTHR21248:SF12">
    <property type="entry name" value="CARDIOLIPIN SYNTHASE C"/>
    <property type="match status" value="1"/>
</dbReference>
<proteinExistence type="predicted"/>
<organism evidence="2 3">
    <name type="scientific">Halioglobus maricola</name>
    <dbReference type="NCBI Taxonomy" id="2601894"/>
    <lineage>
        <taxon>Bacteria</taxon>
        <taxon>Pseudomonadati</taxon>
        <taxon>Pseudomonadota</taxon>
        <taxon>Gammaproteobacteria</taxon>
        <taxon>Cellvibrionales</taxon>
        <taxon>Halieaceae</taxon>
        <taxon>Halioglobus</taxon>
    </lineage>
</organism>
<name>A0A5P9NNM4_9GAMM</name>
<evidence type="ECO:0000259" key="1">
    <source>
        <dbReference type="PROSITE" id="PS50035"/>
    </source>
</evidence>
<dbReference type="InterPro" id="IPR025202">
    <property type="entry name" value="PLD-like_dom"/>
</dbReference>
<evidence type="ECO:0000313" key="2">
    <source>
        <dbReference type="EMBL" id="QFU76864.1"/>
    </source>
</evidence>
<dbReference type="Proteomes" id="UP000326287">
    <property type="component" value="Chromosome"/>
</dbReference>
<gene>
    <name evidence="2" type="ORF">EY643_15065</name>
</gene>
<sequence length="517" mass="58206">MQRDSLPRVLHAPWILLSFLIVLAGCSSAGLKEDRPERMVSHALEPAKSGVLADMAAEIAREHGQDRSGFKILDSSYDGLLWRLAMIDSATTSLDIQTYLWYPDFSGRLILERAILASQRGVKVRLIVDDLILHGHDQLIANLHAAPNIDFGLFNPWENRGTMANRAGEMLAQMERLNTRMHDKLMIVDGHAVVVGGRNIGDHYFGLSDTYNFHDTDLLGVGHIAQQANGMFDMFWNSEWVVTADALTTEPDRDIAREQRKVLQDSAANAPVLAAFPRSPKDWTEDWRALAPELRIGRSKLVYDEAAAEQITQTMKNGMFNFFNLAQEELLIQNAYVIPQEEALTFIQSKTDAGVRVRLMTNSLASHDVPAVNSHYEPWRDDFVRVGVDLWEFRAHPEIQKSIIDVAPAKAEFSGLHSKCAVADRRYVFIGSMNLDPRSRNINTEMGAMIDSPALAEDLVKILERNMSGANGWHVQMNSEGDLTWQNDTETLDRQPARDTTQRVMNVLMKLGPRDQY</sequence>
<dbReference type="PROSITE" id="PS51257">
    <property type="entry name" value="PROKAR_LIPOPROTEIN"/>
    <property type="match status" value="1"/>
</dbReference>
<dbReference type="SUPFAM" id="SSF56024">
    <property type="entry name" value="Phospholipase D/nuclease"/>
    <property type="match status" value="2"/>
</dbReference>
<dbReference type="OrthoDB" id="9814092at2"/>
<dbReference type="Gene3D" id="3.30.870.10">
    <property type="entry name" value="Endonuclease Chain A"/>
    <property type="match status" value="2"/>
</dbReference>
<evidence type="ECO:0000313" key="3">
    <source>
        <dbReference type="Proteomes" id="UP000326287"/>
    </source>
</evidence>
<dbReference type="CDD" id="cd09113">
    <property type="entry name" value="PLDc_ymdC_like_2"/>
    <property type="match status" value="1"/>
</dbReference>
<dbReference type="Pfam" id="PF13091">
    <property type="entry name" value="PLDc_2"/>
    <property type="match status" value="2"/>
</dbReference>
<dbReference type="PANTHER" id="PTHR21248">
    <property type="entry name" value="CARDIOLIPIN SYNTHASE"/>
    <property type="match status" value="1"/>
</dbReference>
<dbReference type="SMART" id="SM00155">
    <property type="entry name" value="PLDc"/>
    <property type="match status" value="2"/>
</dbReference>
<feature type="domain" description="PLD phosphodiesterase" evidence="1">
    <location>
        <begin position="412"/>
        <end position="439"/>
    </location>
</feature>
<feature type="domain" description="PLD phosphodiesterase" evidence="1">
    <location>
        <begin position="177"/>
        <end position="204"/>
    </location>
</feature>
<dbReference type="AlphaFoldDB" id="A0A5P9NNM4"/>
<protein>
    <submittedName>
        <fullName evidence="2">Phospholipase D family protein</fullName>
    </submittedName>
</protein>
<dbReference type="GO" id="GO:0030572">
    <property type="term" value="F:phosphatidyltransferase activity"/>
    <property type="evidence" value="ECO:0007669"/>
    <property type="project" value="UniProtKB-ARBA"/>
</dbReference>
<keyword evidence="3" id="KW-1185">Reference proteome</keyword>